<evidence type="ECO:0008006" key="3">
    <source>
        <dbReference type="Google" id="ProtNLM"/>
    </source>
</evidence>
<sequence length="111" mass="12589">MFAILNLETNELTLTEPNERVLHNYQKPLTQQTNSLLVRSQTDEFGIYIIDDTKTNCYDMSLSLFVGIDDNFKTRILELCCTLKATNNLIPLVLFTDGDPAMIAAVHTIYS</sequence>
<comment type="caution">
    <text evidence="1">The sequence shown here is derived from an EMBL/GenBank/DDBJ whole genome shotgun (WGS) entry which is preliminary data.</text>
</comment>
<dbReference type="OrthoDB" id="2440185at2759"/>
<proteinExistence type="predicted"/>
<name>A0A2I1HE27_9GLOM</name>
<accession>A0A2I1HE27</accession>
<organism evidence="1 2">
    <name type="scientific">Rhizophagus irregularis</name>
    <dbReference type="NCBI Taxonomy" id="588596"/>
    <lineage>
        <taxon>Eukaryota</taxon>
        <taxon>Fungi</taxon>
        <taxon>Fungi incertae sedis</taxon>
        <taxon>Mucoromycota</taxon>
        <taxon>Glomeromycotina</taxon>
        <taxon>Glomeromycetes</taxon>
        <taxon>Glomerales</taxon>
        <taxon>Glomeraceae</taxon>
        <taxon>Rhizophagus</taxon>
    </lineage>
</organism>
<evidence type="ECO:0000313" key="2">
    <source>
        <dbReference type="Proteomes" id="UP000234323"/>
    </source>
</evidence>
<reference evidence="1 2" key="1">
    <citation type="submission" date="2015-10" db="EMBL/GenBank/DDBJ databases">
        <title>Genome analyses suggest a sexual origin of heterokaryosis in a supposedly ancient asexual fungus.</title>
        <authorList>
            <person name="Ropars J."/>
            <person name="Sedzielewska K."/>
            <person name="Noel J."/>
            <person name="Charron P."/>
            <person name="Farinelli L."/>
            <person name="Marton T."/>
            <person name="Kruger M."/>
            <person name="Pelin A."/>
            <person name="Brachmann A."/>
            <person name="Corradi N."/>
        </authorList>
    </citation>
    <scope>NUCLEOTIDE SEQUENCE [LARGE SCALE GENOMIC DNA]</scope>
    <source>
        <strain evidence="1 2">A4</strain>
    </source>
</reference>
<protein>
    <recommendedName>
        <fullName evidence="3">MULE transposase domain-containing protein</fullName>
    </recommendedName>
</protein>
<evidence type="ECO:0000313" key="1">
    <source>
        <dbReference type="EMBL" id="PKY57143.1"/>
    </source>
</evidence>
<gene>
    <name evidence="1" type="ORF">RhiirA4_478002</name>
</gene>
<dbReference type="Proteomes" id="UP000234323">
    <property type="component" value="Unassembled WGS sequence"/>
</dbReference>
<keyword evidence="2" id="KW-1185">Reference proteome</keyword>
<dbReference type="AlphaFoldDB" id="A0A2I1HE27"/>
<dbReference type="EMBL" id="LLXI01002444">
    <property type="protein sequence ID" value="PKY57143.1"/>
    <property type="molecule type" value="Genomic_DNA"/>
</dbReference>